<evidence type="ECO:0000313" key="2">
    <source>
        <dbReference type="EMBL" id="CUN09112.1"/>
    </source>
</evidence>
<dbReference type="Proteomes" id="UP000095598">
    <property type="component" value="Unassembled WGS sequence"/>
</dbReference>
<protein>
    <submittedName>
        <fullName evidence="2">Uncharacterized protein conserved in bacteria</fullName>
    </submittedName>
</protein>
<dbReference type="Pfam" id="PF10021">
    <property type="entry name" value="PARG_cat_microb"/>
    <property type="match status" value="1"/>
</dbReference>
<dbReference type="EMBL" id="CYXT01000021">
    <property type="protein sequence ID" value="CUN09112.1"/>
    <property type="molecule type" value="Genomic_DNA"/>
</dbReference>
<sequence length="278" mass="31659">MGKQENIKIFEDTETLCKTNSSLKQSIKNSICNQKLIFQNQRINSNNQKRYEKPANIIVSKKRTLQAASAYKNTKTAVHNFASATNPGGGVKRGSNAQEECLCRCSGLYVCLSTQTMWDGFYSPHRQAHNPIYNDDIIYTPAVTVFKTDTEQPEIMDASDWYNVDVITCAAPNLRVKNNYNGKSSYNNAKKMTNDELLKLHEKRLKRILDTALSEDDETIILGAFGCGAFMNDPQIVAQAAKNVIREYLYSFKNIEFAVYCSPRDDRNYRIFDRVLKK</sequence>
<evidence type="ECO:0000313" key="3">
    <source>
        <dbReference type="Proteomes" id="UP000095598"/>
    </source>
</evidence>
<dbReference type="InterPro" id="IPR043472">
    <property type="entry name" value="Macro_dom-like"/>
</dbReference>
<dbReference type="InterPro" id="IPR019261">
    <property type="entry name" value="PARG_cat_microbial"/>
</dbReference>
<dbReference type="InterPro" id="IPR012664">
    <property type="entry name" value="CHP02452"/>
</dbReference>
<dbReference type="PANTHER" id="PTHR35596:SF1">
    <property type="entry name" value="MICROBIAL-TYPE PARG CATALYTIC DOMAIN-CONTAINING PROTEIN"/>
    <property type="match status" value="1"/>
</dbReference>
<name>A0A173U1Y6_ANAHA</name>
<gene>
    <name evidence="2" type="ORF">ERS852425_02566</name>
</gene>
<dbReference type="PIRSF" id="PIRSF014899">
    <property type="entry name" value="UCP014899"/>
    <property type="match status" value="1"/>
</dbReference>
<accession>A0A173U1Y6</accession>
<dbReference type="PANTHER" id="PTHR35596">
    <property type="entry name" value="DUF2263 DOMAIN-CONTAINING PROTEIN"/>
    <property type="match status" value="1"/>
</dbReference>
<evidence type="ECO:0000259" key="1">
    <source>
        <dbReference type="Pfam" id="PF10021"/>
    </source>
</evidence>
<feature type="domain" description="Microbial-type PARG catalytic" evidence="1">
    <location>
        <begin position="4"/>
        <end position="147"/>
    </location>
</feature>
<organism evidence="2 3">
    <name type="scientific">Anaerostipes hadrus</name>
    <dbReference type="NCBI Taxonomy" id="649756"/>
    <lineage>
        <taxon>Bacteria</taxon>
        <taxon>Bacillati</taxon>
        <taxon>Bacillota</taxon>
        <taxon>Clostridia</taxon>
        <taxon>Lachnospirales</taxon>
        <taxon>Lachnospiraceae</taxon>
        <taxon>Anaerostipes</taxon>
    </lineage>
</organism>
<reference evidence="2 3" key="1">
    <citation type="submission" date="2015-09" db="EMBL/GenBank/DDBJ databases">
        <authorList>
            <consortium name="Pathogen Informatics"/>
        </authorList>
    </citation>
    <scope>NUCLEOTIDE SEQUENCE [LARGE SCALE GENOMIC DNA]</scope>
    <source>
        <strain evidence="2 3">2789STDY5608868</strain>
    </source>
</reference>
<dbReference type="RefSeq" id="WP_055259397.1">
    <property type="nucleotide sequence ID" value="NZ_CYXT01000021.1"/>
</dbReference>
<proteinExistence type="predicted"/>
<dbReference type="Gene3D" id="3.40.220.10">
    <property type="entry name" value="Leucine Aminopeptidase, subunit E, domain 1"/>
    <property type="match status" value="1"/>
</dbReference>
<dbReference type="NCBIfam" id="TIGR02452">
    <property type="entry name" value="TIGR02452 family protein"/>
    <property type="match status" value="1"/>
</dbReference>
<dbReference type="AlphaFoldDB" id="A0A173U1Y6"/>
<dbReference type="SUPFAM" id="SSF52949">
    <property type="entry name" value="Macro domain-like"/>
    <property type="match status" value="1"/>
</dbReference>